<reference evidence="2" key="1">
    <citation type="journal article" date="2016" name="Int. J. Mol. Sci.">
        <title>Comparative genomics of the extreme acidophile Acidithiobacillus thiooxidans reveals intraspecific divergence and niche adaptation.</title>
        <authorList>
            <person name="Zhang X."/>
            <person name="Feng X."/>
            <person name="Tao J."/>
            <person name="Ma L."/>
            <person name="Xiao Y."/>
            <person name="Liang Y."/>
            <person name="Liu X."/>
            <person name="Yin H."/>
        </authorList>
    </citation>
    <scope>NUCLEOTIDE SEQUENCE [LARGE SCALE GENOMIC DNA]</scope>
    <source>
        <strain evidence="2">DXS-W</strain>
    </source>
</reference>
<keyword evidence="1" id="KW-0175">Coiled coil</keyword>
<evidence type="ECO:0000256" key="1">
    <source>
        <dbReference type="SAM" id="Coils"/>
    </source>
</evidence>
<accession>A0A1C2J419</accession>
<dbReference type="AlphaFoldDB" id="A0A1C2J419"/>
<evidence type="ECO:0000313" key="2">
    <source>
        <dbReference type="EMBL" id="OCX70609.1"/>
    </source>
</evidence>
<feature type="coiled-coil region" evidence="1">
    <location>
        <begin position="11"/>
        <end position="41"/>
    </location>
</feature>
<dbReference type="RefSeq" id="WP_031572968.1">
    <property type="nucleotide sequence ID" value="NZ_JABBDW010000008.1"/>
</dbReference>
<dbReference type="GeneID" id="60696769"/>
<evidence type="ECO:0000313" key="3">
    <source>
        <dbReference type="Proteomes" id="UP000095008"/>
    </source>
</evidence>
<gene>
    <name evidence="2" type="ORF">A6M23_13825</name>
</gene>
<comment type="caution">
    <text evidence="2">The sequence shown here is derived from an EMBL/GenBank/DDBJ whole genome shotgun (WGS) entry which is preliminary data.</text>
</comment>
<keyword evidence="3" id="KW-1185">Reference proteome</keyword>
<dbReference type="Proteomes" id="UP000095008">
    <property type="component" value="Unassembled WGS sequence"/>
</dbReference>
<name>A0A1C2J419_ACITH</name>
<proteinExistence type="predicted"/>
<dbReference type="EMBL" id="LWRY01000160">
    <property type="protein sequence ID" value="OCX70609.1"/>
    <property type="molecule type" value="Genomic_DNA"/>
</dbReference>
<protein>
    <submittedName>
        <fullName evidence="2">Uncharacterized protein</fullName>
    </submittedName>
</protein>
<sequence length="64" mass="7634">MRPSNFRNRRARELRLQDALYQAEKKNAEELQRNLQIVRAAGCKTIPDYLELKQVQWLARGIKH</sequence>
<organism evidence="2 3">
    <name type="scientific">Acidithiobacillus thiooxidans</name>
    <name type="common">Thiobacillus thiooxidans</name>
    <dbReference type="NCBI Taxonomy" id="930"/>
    <lineage>
        <taxon>Bacteria</taxon>
        <taxon>Pseudomonadati</taxon>
        <taxon>Pseudomonadota</taxon>
        <taxon>Acidithiobacillia</taxon>
        <taxon>Acidithiobacillales</taxon>
        <taxon>Acidithiobacillaceae</taxon>
        <taxon>Acidithiobacillus</taxon>
    </lineage>
</organism>